<evidence type="ECO:0000256" key="3">
    <source>
        <dbReference type="ARBA" id="ARBA00006206"/>
    </source>
</evidence>
<reference evidence="14 15" key="1">
    <citation type="submission" date="2020-08" db="EMBL/GenBank/DDBJ databases">
        <title>Genomic Encyclopedia of Type Strains, Phase IV (KMG-IV): sequencing the most valuable type-strain genomes for metagenomic binning, comparative biology and taxonomic classification.</title>
        <authorList>
            <person name="Goeker M."/>
        </authorList>
    </citation>
    <scope>NUCLEOTIDE SEQUENCE [LARGE SCALE GENOMIC DNA]</scope>
    <source>
        <strain evidence="14 15">YC6886</strain>
    </source>
</reference>
<name>A0A840UYU9_9BACT</name>
<keyword evidence="8 9" id="KW-0119">Carbohydrate metabolism</keyword>
<dbReference type="InterPro" id="IPR015443">
    <property type="entry name" value="Aldose_1-epimerase"/>
</dbReference>
<dbReference type="InterPro" id="IPR047215">
    <property type="entry name" value="Galactose_mutarotase-like"/>
</dbReference>
<evidence type="ECO:0000256" key="2">
    <source>
        <dbReference type="ARBA" id="ARBA00005028"/>
    </source>
</evidence>
<feature type="active site" description="Proton acceptor" evidence="10">
    <location>
        <position position="354"/>
    </location>
</feature>
<gene>
    <name evidence="14" type="ORF">HNR46_001543</name>
</gene>
<comment type="subunit">
    <text evidence="4">Monomer.</text>
</comment>
<dbReference type="PANTHER" id="PTHR10091">
    <property type="entry name" value="ALDOSE-1-EPIMERASE"/>
    <property type="match status" value="1"/>
</dbReference>
<dbReference type="GO" id="GO:0030246">
    <property type="term" value="F:carbohydrate binding"/>
    <property type="evidence" value="ECO:0007669"/>
    <property type="project" value="InterPro"/>
</dbReference>
<evidence type="ECO:0000256" key="13">
    <source>
        <dbReference type="SAM" id="SignalP"/>
    </source>
</evidence>
<dbReference type="PIRSF" id="PIRSF005096">
    <property type="entry name" value="GALM"/>
    <property type="match status" value="1"/>
</dbReference>
<feature type="chain" id="PRO_5032523526" description="Aldose 1-epimerase" evidence="13">
    <location>
        <begin position="18"/>
        <end position="389"/>
    </location>
</feature>
<keyword evidence="13" id="KW-0732">Signal</keyword>
<dbReference type="GO" id="GO:0033499">
    <property type="term" value="P:galactose catabolic process via UDP-galactose, Leloir pathway"/>
    <property type="evidence" value="ECO:0007669"/>
    <property type="project" value="TreeGrafter"/>
</dbReference>
<evidence type="ECO:0000256" key="7">
    <source>
        <dbReference type="ARBA" id="ARBA00023235"/>
    </source>
</evidence>
<dbReference type="FunFam" id="2.70.98.10:FF:000003">
    <property type="entry name" value="Aldose 1-epimerase"/>
    <property type="match status" value="1"/>
</dbReference>
<comment type="caution">
    <text evidence="14">The sequence shown here is derived from an EMBL/GenBank/DDBJ whole genome shotgun (WGS) entry which is preliminary data.</text>
</comment>
<protein>
    <recommendedName>
        <fullName evidence="9">Aldose 1-epimerase</fullName>
        <ecNumber evidence="9">5.1.3.3</ecNumber>
    </recommendedName>
</protein>
<dbReference type="Gene3D" id="2.70.98.10">
    <property type="match status" value="1"/>
</dbReference>
<comment type="pathway">
    <text evidence="2 9">Carbohydrate metabolism; hexose metabolism.</text>
</comment>
<comment type="similarity">
    <text evidence="3 9">Belongs to the aldose epimerase family.</text>
</comment>
<dbReference type="EMBL" id="JACHFD010000006">
    <property type="protein sequence ID" value="MBB5351307.1"/>
    <property type="molecule type" value="Genomic_DNA"/>
</dbReference>
<dbReference type="EC" id="5.1.3.3" evidence="9"/>
<evidence type="ECO:0000313" key="15">
    <source>
        <dbReference type="Proteomes" id="UP000557717"/>
    </source>
</evidence>
<organism evidence="14 15">
    <name type="scientific">Haloferula luteola</name>
    <dbReference type="NCBI Taxonomy" id="595692"/>
    <lineage>
        <taxon>Bacteria</taxon>
        <taxon>Pseudomonadati</taxon>
        <taxon>Verrucomicrobiota</taxon>
        <taxon>Verrucomicrobiia</taxon>
        <taxon>Verrucomicrobiales</taxon>
        <taxon>Verrucomicrobiaceae</taxon>
        <taxon>Haloferula</taxon>
    </lineage>
</organism>
<comment type="catalytic activity">
    <reaction evidence="9">
        <text>alpha-D-glucose = beta-D-glucose</text>
        <dbReference type="Rhea" id="RHEA:10264"/>
        <dbReference type="ChEBI" id="CHEBI:15903"/>
        <dbReference type="ChEBI" id="CHEBI:17925"/>
        <dbReference type="EC" id="5.1.3.3"/>
    </reaction>
</comment>
<dbReference type="UniPathway" id="UPA00242"/>
<dbReference type="PANTHER" id="PTHR10091:SF0">
    <property type="entry name" value="GALACTOSE MUTAROTASE"/>
    <property type="match status" value="1"/>
</dbReference>
<dbReference type="InterPro" id="IPR011013">
    <property type="entry name" value="Gal_mutarotase_sf_dom"/>
</dbReference>
<feature type="binding site" evidence="12">
    <location>
        <begin position="114"/>
        <end position="115"/>
    </location>
    <ligand>
        <name>beta-D-galactose</name>
        <dbReference type="ChEBI" id="CHEBI:27667"/>
    </ligand>
</feature>
<dbReference type="GO" id="GO:0006006">
    <property type="term" value="P:glucose metabolic process"/>
    <property type="evidence" value="ECO:0007669"/>
    <property type="project" value="TreeGrafter"/>
</dbReference>
<keyword evidence="7 9" id="KW-0413">Isomerase</keyword>
<evidence type="ECO:0000256" key="8">
    <source>
        <dbReference type="ARBA" id="ARBA00023277"/>
    </source>
</evidence>
<dbReference type="SUPFAM" id="SSF74650">
    <property type="entry name" value="Galactose mutarotase-like"/>
    <property type="match status" value="1"/>
</dbReference>
<keyword evidence="5" id="KW-0963">Cytoplasm</keyword>
<dbReference type="NCBIfam" id="NF008277">
    <property type="entry name" value="PRK11055.1"/>
    <property type="match status" value="1"/>
</dbReference>
<evidence type="ECO:0000256" key="6">
    <source>
        <dbReference type="ARBA" id="ARBA00022553"/>
    </source>
</evidence>
<evidence type="ECO:0000313" key="14">
    <source>
        <dbReference type="EMBL" id="MBB5351307.1"/>
    </source>
</evidence>
<evidence type="ECO:0000256" key="5">
    <source>
        <dbReference type="ARBA" id="ARBA00022490"/>
    </source>
</evidence>
<dbReference type="InterPro" id="IPR008183">
    <property type="entry name" value="Aldose_1/G6P_1-epimerase"/>
</dbReference>
<dbReference type="Pfam" id="PF01263">
    <property type="entry name" value="Aldose_epim"/>
    <property type="match status" value="1"/>
</dbReference>
<feature type="binding site" evidence="12">
    <location>
        <begin position="216"/>
        <end position="218"/>
    </location>
    <ligand>
        <name>beta-D-galactose</name>
        <dbReference type="ChEBI" id="CHEBI:27667"/>
    </ligand>
</feature>
<dbReference type="Proteomes" id="UP000557717">
    <property type="component" value="Unassembled WGS sequence"/>
</dbReference>
<dbReference type="CDD" id="cd09019">
    <property type="entry name" value="galactose_mutarotase_like"/>
    <property type="match status" value="1"/>
</dbReference>
<sequence length="389" mass="41497">MKALNQLMLVSAVAALAACKEAPAGDSATSTTGGEFPVESFGKLPDGTEAHLYTLTNAAGMTAKVSDFGATLVSLTAPDKDGHFADVTHGYTSVSGYDNKDNPYFGASVGRFGNRIAHGKFSLDGQEYTLATNNEPGGIPCHLHGGDVGFNRRMWTVKSSELPSSITFEYISKDGEEGYPGTLTSTITYTLTDANELKWEATATTDKPTVINLVHHSYWNLSGDQTTSINDHILTLPADKYLPTDAGLIPTGELAPVAGTPMDFNSPTAIGERVEQDFEALKLGGGYDHCWVLTNPDTNGLALAARVKDPKSGRVLEVSSNQPAVQFYGGNFLDGTLTGKNGDVYGRRTALCLETEGFPDAPNHPEFPSAVLKPGETYHHVMVHKFSAE</sequence>
<dbReference type="AlphaFoldDB" id="A0A840UYU9"/>
<evidence type="ECO:0000256" key="1">
    <source>
        <dbReference type="ARBA" id="ARBA00004496"/>
    </source>
</evidence>
<evidence type="ECO:0000256" key="11">
    <source>
        <dbReference type="PIRSR" id="PIRSR005096-2"/>
    </source>
</evidence>
<dbReference type="GO" id="GO:0005737">
    <property type="term" value="C:cytoplasm"/>
    <property type="evidence" value="ECO:0007669"/>
    <property type="project" value="UniProtKB-SubCell"/>
</dbReference>
<evidence type="ECO:0000256" key="4">
    <source>
        <dbReference type="ARBA" id="ARBA00011245"/>
    </source>
</evidence>
<feature type="signal peptide" evidence="13">
    <location>
        <begin position="1"/>
        <end position="17"/>
    </location>
</feature>
<evidence type="ECO:0000256" key="9">
    <source>
        <dbReference type="PIRNR" id="PIRNR005096"/>
    </source>
</evidence>
<feature type="active site" description="Proton donor" evidence="10">
    <location>
        <position position="216"/>
    </location>
</feature>
<feature type="binding site" evidence="11">
    <location>
        <position position="288"/>
    </location>
    <ligand>
        <name>beta-D-galactose</name>
        <dbReference type="ChEBI" id="CHEBI:27667"/>
    </ligand>
</feature>
<dbReference type="PROSITE" id="PS51257">
    <property type="entry name" value="PROKAR_LIPOPROTEIN"/>
    <property type="match status" value="1"/>
</dbReference>
<proteinExistence type="inferred from homology"/>
<comment type="subcellular location">
    <subcellularLocation>
        <location evidence="1">Cytoplasm</location>
    </subcellularLocation>
</comment>
<accession>A0A840UYU9</accession>
<evidence type="ECO:0000256" key="12">
    <source>
        <dbReference type="PIRSR" id="PIRSR005096-3"/>
    </source>
</evidence>
<dbReference type="RefSeq" id="WP_184017367.1">
    <property type="nucleotide sequence ID" value="NZ_JACHFD010000006.1"/>
</dbReference>
<dbReference type="GO" id="GO:0004034">
    <property type="term" value="F:aldose 1-epimerase activity"/>
    <property type="evidence" value="ECO:0007669"/>
    <property type="project" value="UniProtKB-EC"/>
</dbReference>
<keyword evidence="6" id="KW-0597">Phosphoprotein</keyword>
<keyword evidence="15" id="KW-1185">Reference proteome</keyword>
<evidence type="ECO:0000256" key="10">
    <source>
        <dbReference type="PIRSR" id="PIRSR005096-1"/>
    </source>
</evidence>
<dbReference type="InterPro" id="IPR014718">
    <property type="entry name" value="GH-type_carb-bd"/>
</dbReference>